<dbReference type="SUPFAM" id="SSF81296">
    <property type="entry name" value="E set domains"/>
    <property type="match status" value="1"/>
</dbReference>
<gene>
    <name evidence="4" type="ORF">C8A00DRAFT_14692</name>
</gene>
<dbReference type="GO" id="GO:0005634">
    <property type="term" value="C:nucleus"/>
    <property type="evidence" value="ECO:0007669"/>
    <property type="project" value="TreeGrafter"/>
</dbReference>
<feature type="compositionally biased region" description="Low complexity" evidence="2">
    <location>
        <begin position="130"/>
        <end position="144"/>
    </location>
</feature>
<reference evidence="4" key="1">
    <citation type="journal article" date="2023" name="Mol. Phylogenet. Evol.">
        <title>Genome-scale phylogeny and comparative genomics of the fungal order Sordariales.</title>
        <authorList>
            <person name="Hensen N."/>
            <person name="Bonometti L."/>
            <person name="Westerberg I."/>
            <person name="Brannstrom I.O."/>
            <person name="Guillou S."/>
            <person name="Cros-Aarteil S."/>
            <person name="Calhoun S."/>
            <person name="Haridas S."/>
            <person name="Kuo A."/>
            <person name="Mondo S."/>
            <person name="Pangilinan J."/>
            <person name="Riley R."/>
            <person name="LaButti K."/>
            <person name="Andreopoulos B."/>
            <person name="Lipzen A."/>
            <person name="Chen C."/>
            <person name="Yan M."/>
            <person name="Daum C."/>
            <person name="Ng V."/>
            <person name="Clum A."/>
            <person name="Steindorff A."/>
            <person name="Ohm R.A."/>
            <person name="Martin F."/>
            <person name="Silar P."/>
            <person name="Natvig D.O."/>
            <person name="Lalanne C."/>
            <person name="Gautier V."/>
            <person name="Ament-Velasquez S.L."/>
            <person name="Kruys A."/>
            <person name="Hutchinson M.I."/>
            <person name="Powell A.J."/>
            <person name="Barry K."/>
            <person name="Miller A.N."/>
            <person name="Grigoriev I.V."/>
            <person name="Debuchy R."/>
            <person name="Gladieux P."/>
            <person name="Hiltunen Thoren M."/>
            <person name="Johannesson H."/>
        </authorList>
    </citation>
    <scope>NUCLEOTIDE SEQUENCE</scope>
    <source>
        <strain evidence="4">CBS 538.74</strain>
    </source>
</reference>
<dbReference type="Pfam" id="PF16561">
    <property type="entry name" value="AMPK1_CBM"/>
    <property type="match status" value="1"/>
</dbReference>
<reference evidence="4" key="2">
    <citation type="submission" date="2023-05" db="EMBL/GenBank/DDBJ databases">
        <authorList>
            <consortium name="Lawrence Berkeley National Laboratory"/>
            <person name="Steindorff A."/>
            <person name="Hensen N."/>
            <person name="Bonometti L."/>
            <person name="Westerberg I."/>
            <person name="Brannstrom I.O."/>
            <person name="Guillou S."/>
            <person name="Cros-Aarteil S."/>
            <person name="Calhoun S."/>
            <person name="Haridas S."/>
            <person name="Kuo A."/>
            <person name="Mondo S."/>
            <person name="Pangilinan J."/>
            <person name="Riley R."/>
            <person name="Labutti K."/>
            <person name="Andreopoulos B."/>
            <person name="Lipzen A."/>
            <person name="Chen C."/>
            <person name="Yanf M."/>
            <person name="Daum C."/>
            <person name="Ng V."/>
            <person name="Clum A."/>
            <person name="Ohm R."/>
            <person name="Martin F."/>
            <person name="Silar P."/>
            <person name="Natvig D."/>
            <person name="Lalanne C."/>
            <person name="Gautier V."/>
            <person name="Ament-Velasquez S.L."/>
            <person name="Kruys A."/>
            <person name="Hutchinson M.I."/>
            <person name="Powell A.J."/>
            <person name="Barry K."/>
            <person name="Miller A.N."/>
            <person name="Grigoriev I.V."/>
            <person name="Debuchy R."/>
            <person name="Gladieux P."/>
            <person name="Thoren M.H."/>
            <person name="Johannesson H."/>
        </authorList>
    </citation>
    <scope>NUCLEOTIDE SEQUENCE</scope>
    <source>
        <strain evidence="4">CBS 538.74</strain>
    </source>
</reference>
<proteinExistence type="inferred from homology"/>
<feature type="compositionally biased region" description="Basic and acidic residues" evidence="2">
    <location>
        <begin position="488"/>
        <end position="507"/>
    </location>
</feature>
<dbReference type="Proteomes" id="UP001302745">
    <property type="component" value="Unassembled WGS sequence"/>
</dbReference>
<protein>
    <recommendedName>
        <fullName evidence="3">AMP-activated protein kinase glycogen-binding domain-containing protein</fullName>
    </recommendedName>
</protein>
<evidence type="ECO:0000313" key="5">
    <source>
        <dbReference type="Proteomes" id="UP001302745"/>
    </source>
</evidence>
<dbReference type="InterPro" id="IPR013783">
    <property type="entry name" value="Ig-like_fold"/>
</dbReference>
<dbReference type="InterPro" id="IPR014756">
    <property type="entry name" value="Ig_E-set"/>
</dbReference>
<evidence type="ECO:0000256" key="1">
    <source>
        <dbReference type="ARBA" id="ARBA00038216"/>
    </source>
</evidence>
<dbReference type="PANTHER" id="PTHR10343">
    <property type="entry name" value="5'-AMP-ACTIVATED PROTEIN KINASE , BETA SUBUNIT"/>
    <property type="match status" value="1"/>
</dbReference>
<comment type="similarity">
    <text evidence="1">Belongs to the CRP1/MDG1 family.</text>
</comment>
<keyword evidence="5" id="KW-1185">Reference proteome</keyword>
<sequence length="735" mass="75709">MRSFTFKWPHDAQEVYVTGTFDNWTKSERLDRVGQVFEKTVTLPESSDKIYYKFVVDGSWITDHVAPQEKDHEGNDNNVLLPEQMDQLEEASLAAAINNLVPESTTAQLAGAVPLEEKKDDGKVGGGGEASSDAAILSSAAPDSTTAQLAAAVPREEETITASPPGTYPETPLTELDKEVKIDPLPAAEGAINPIKLEAGEKVPNNLTAGAVDSHVTLDKESYEKSDRIPGIETTLPFVTGHMIPESSLPITSANDVTINTVTPEATTAILAGKVPLEAKVPEIVKQSQEEAKVDPEASANSEEVTEKAAVEEELLKKVTEAPSTSEGTAGKGTEKSETDKTAAEQALAAATSAGEVAVGAAIVAAGAAGVALAGAATKATGAATEIAAKASDAAADLTSKATNAASDAATNLPPAVKGILPGAAEEAKAEAEEKQKAAIDSVSSEVPAAVKESMKEAGASPEAAVNTAAVVEKKGYEAEIIEKVESSTKARAAEETKAKADEEQKAAIDSVSAEVPAEVKESMKEAGASPEAAVNTAAVEEKKQYEAEILEKVKPSEVVGESSTKAAEEQTALAVEPPQPVMAVKAVDEAKSVETPKPTEDIKLTEDIAPAVEALVVEPPKPVESVKAVDVAPPAEAAKVADEPTAVVAPAEVAAPTEVETPKAAVEHPAAAEGTAPAAAIKAGEAHPATNGTTATATTPAPTSSQTTADKATSEKKKKHRISGFFTKLKHKFA</sequence>
<dbReference type="AlphaFoldDB" id="A0AAN6ZXS1"/>
<feature type="region of interest" description="Disordered" evidence="2">
    <location>
        <begin position="288"/>
        <end position="344"/>
    </location>
</feature>
<dbReference type="PANTHER" id="PTHR10343:SF81">
    <property type="entry name" value="CRUCIFORM DNA-RECOGNIZING PROTEIN 1-RELATED"/>
    <property type="match status" value="1"/>
</dbReference>
<dbReference type="GO" id="GO:0005737">
    <property type="term" value="C:cytoplasm"/>
    <property type="evidence" value="ECO:0007669"/>
    <property type="project" value="TreeGrafter"/>
</dbReference>
<evidence type="ECO:0000259" key="3">
    <source>
        <dbReference type="Pfam" id="PF16561"/>
    </source>
</evidence>
<dbReference type="CDD" id="cd02859">
    <property type="entry name" value="E_set_AMPKbeta_like_N"/>
    <property type="match status" value="1"/>
</dbReference>
<dbReference type="GO" id="GO:0019901">
    <property type="term" value="F:protein kinase binding"/>
    <property type="evidence" value="ECO:0007669"/>
    <property type="project" value="TreeGrafter"/>
</dbReference>
<dbReference type="EMBL" id="MU856919">
    <property type="protein sequence ID" value="KAK4154163.1"/>
    <property type="molecule type" value="Genomic_DNA"/>
</dbReference>
<feature type="compositionally biased region" description="Low complexity" evidence="2">
    <location>
        <begin position="668"/>
        <end position="710"/>
    </location>
</feature>
<comment type="caution">
    <text evidence="4">The sequence shown here is derived from an EMBL/GenBank/DDBJ whole genome shotgun (WGS) entry which is preliminary data.</text>
</comment>
<feature type="region of interest" description="Disordered" evidence="2">
    <location>
        <begin position="655"/>
        <end position="722"/>
    </location>
</feature>
<evidence type="ECO:0000256" key="2">
    <source>
        <dbReference type="SAM" id="MobiDB-lite"/>
    </source>
</evidence>
<dbReference type="Gene3D" id="2.60.40.10">
    <property type="entry name" value="Immunoglobulins"/>
    <property type="match status" value="1"/>
</dbReference>
<dbReference type="InterPro" id="IPR050827">
    <property type="entry name" value="CRP1_MDG1_kinase"/>
</dbReference>
<feature type="compositionally biased region" description="Basic and acidic residues" evidence="2">
    <location>
        <begin position="305"/>
        <end position="320"/>
    </location>
</feature>
<organism evidence="4 5">
    <name type="scientific">Chaetomidium leptoderma</name>
    <dbReference type="NCBI Taxonomy" id="669021"/>
    <lineage>
        <taxon>Eukaryota</taxon>
        <taxon>Fungi</taxon>
        <taxon>Dikarya</taxon>
        <taxon>Ascomycota</taxon>
        <taxon>Pezizomycotina</taxon>
        <taxon>Sordariomycetes</taxon>
        <taxon>Sordariomycetidae</taxon>
        <taxon>Sordariales</taxon>
        <taxon>Chaetomiaceae</taxon>
        <taxon>Chaetomidium</taxon>
    </lineage>
</organism>
<dbReference type="InterPro" id="IPR032640">
    <property type="entry name" value="AMPK1_CBM"/>
</dbReference>
<dbReference type="GO" id="GO:0031588">
    <property type="term" value="C:nucleotide-activated protein kinase complex"/>
    <property type="evidence" value="ECO:0007669"/>
    <property type="project" value="TreeGrafter"/>
</dbReference>
<name>A0AAN6ZXS1_9PEZI</name>
<feature type="region of interest" description="Disordered" evidence="2">
    <location>
        <begin position="557"/>
        <end position="578"/>
    </location>
</feature>
<dbReference type="GO" id="GO:0007165">
    <property type="term" value="P:signal transduction"/>
    <property type="evidence" value="ECO:0007669"/>
    <property type="project" value="TreeGrafter"/>
</dbReference>
<evidence type="ECO:0000313" key="4">
    <source>
        <dbReference type="EMBL" id="KAK4154163.1"/>
    </source>
</evidence>
<feature type="compositionally biased region" description="Basic and acidic residues" evidence="2">
    <location>
        <begin position="333"/>
        <end position="343"/>
    </location>
</feature>
<accession>A0AAN6ZXS1</accession>
<feature type="region of interest" description="Disordered" evidence="2">
    <location>
        <begin position="111"/>
        <end position="172"/>
    </location>
</feature>
<feature type="region of interest" description="Disordered" evidence="2">
    <location>
        <begin position="488"/>
        <end position="536"/>
    </location>
</feature>
<feature type="domain" description="AMP-activated protein kinase glycogen-binding" evidence="3">
    <location>
        <begin position="4"/>
        <end position="80"/>
    </location>
</feature>